<keyword evidence="6 7" id="KW-0472">Membrane</keyword>
<dbReference type="Proteomes" id="UP000276301">
    <property type="component" value="Unassembled WGS sequence"/>
</dbReference>
<dbReference type="RefSeq" id="WP_121587339.1">
    <property type="nucleotide sequence ID" value="NZ_RCHT01000026.1"/>
</dbReference>
<name>A0A498CWT4_9FIRM</name>
<comment type="caution">
    <text evidence="8">The sequence shown here is derived from an EMBL/GenBank/DDBJ whole genome shotgun (WGS) entry which is preliminary data.</text>
</comment>
<dbReference type="Pfam" id="PF01554">
    <property type="entry name" value="MatE"/>
    <property type="match status" value="2"/>
</dbReference>
<evidence type="ECO:0000256" key="2">
    <source>
        <dbReference type="ARBA" id="ARBA00022448"/>
    </source>
</evidence>
<dbReference type="InterPro" id="IPR002528">
    <property type="entry name" value="MATE_fam"/>
</dbReference>
<dbReference type="PANTHER" id="PTHR43823:SF3">
    <property type="entry name" value="MULTIDRUG EXPORT PROTEIN MEPA"/>
    <property type="match status" value="1"/>
</dbReference>
<accession>A0A498CWT4</accession>
<comment type="subcellular location">
    <subcellularLocation>
        <location evidence="1">Cell membrane</location>
        <topology evidence="1">Multi-pass membrane protein</topology>
    </subcellularLocation>
</comment>
<dbReference type="InterPro" id="IPR048279">
    <property type="entry name" value="MdtK-like"/>
</dbReference>
<sequence>MEQQNQIFETLSPTRLFFRCALPSMVSMAVAALYTIADGVFVGRFIGSDALAAINLVMPVLSISFSLADMVAVGSSVQIAIHLGEKKELEASRIFTVCSLLIVGISAVVGVIGYFGAEPLVRLMGADAEVTALSVEYIKVYAVFAPFIMVFFAVDNYLRICGRTHYSMALNIMTSLLNILLDYLFLGVLRLGIGSAALASCIGLSLGTLLGYWPFLRKKLQLRFVRGKIRLRQIANILFNGSSEFFSNIAGSILMIILNSILLHLAGSMAVAAFSIVLYVDSIMASLLYGMTDSMQPAISYCYGAKLRGRMFAFEKRVLLAGALLSGITLAGMRLGGQGIISLFIRENDPALLEMSLRAMELFSFTYLTGWIGVGLSAFFTAVNRPGTSLGISIGRALFFPLLALAVLVPLLGVDGVWLTSAASSTLTAVMTAVFLARFLYGQKKEGRPEPPSR</sequence>
<feature type="transmembrane region" description="Helical" evidence="7">
    <location>
        <begin position="365"/>
        <end position="383"/>
    </location>
</feature>
<keyword evidence="4 7" id="KW-0812">Transmembrane</keyword>
<evidence type="ECO:0000256" key="4">
    <source>
        <dbReference type="ARBA" id="ARBA00022692"/>
    </source>
</evidence>
<evidence type="ECO:0000256" key="5">
    <source>
        <dbReference type="ARBA" id="ARBA00022989"/>
    </source>
</evidence>
<organism evidence="8 9">
    <name type="scientific">Anaerotruncus massiliensis</name>
    <name type="common">ex Liu et al. 2021</name>
    <dbReference type="NCBI Taxonomy" id="2321404"/>
    <lineage>
        <taxon>Bacteria</taxon>
        <taxon>Bacillati</taxon>
        <taxon>Bacillota</taxon>
        <taxon>Clostridia</taxon>
        <taxon>Eubacteriales</taxon>
        <taxon>Oscillospiraceae</taxon>
        <taxon>Anaerotruncus</taxon>
    </lineage>
</organism>
<dbReference type="InterPro" id="IPR051327">
    <property type="entry name" value="MATE_MepA_subfamily"/>
</dbReference>
<evidence type="ECO:0000256" key="1">
    <source>
        <dbReference type="ARBA" id="ARBA00004651"/>
    </source>
</evidence>
<feature type="transmembrane region" description="Helical" evidence="7">
    <location>
        <begin position="192"/>
        <end position="216"/>
    </location>
</feature>
<evidence type="ECO:0000313" key="9">
    <source>
        <dbReference type="Proteomes" id="UP000276301"/>
    </source>
</evidence>
<feature type="transmembrane region" description="Helical" evidence="7">
    <location>
        <begin position="418"/>
        <end position="441"/>
    </location>
</feature>
<gene>
    <name evidence="8" type="ORF">D4A47_11195</name>
</gene>
<feature type="transmembrane region" description="Helical" evidence="7">
    <location>
        <begin position="390"/>
        <end position="412"/>
    </location>
</feature>
<feature type="transmembrane region" description="Helical" evidence="7">
    <location>
        <begin position="166"/>
        <end position="186"/>
    </location>
</feature>
<dbReference type="GO" id="GO:0005886">
    <property type="term" value="C:plasma membrane"/>
    <property type="evidence" value="ECO:0007669"/>
    <property type="project" value="UniProtKB-SubCell"/>
</dbReference>
<protein>
    <submittedName>
        <fullName evidence="8">MATE family efflux transporter</fullName>
    </submittedName>
</protein>
<feature type="transmembrane region" description="Helical" evidence="7">
    <location>
        <begin position="16"/>
        <end position="36"/>
    </location>
</feature>
<dbReference type="AlphaFoldDB" id="A0A498CWT4"/>
<feature type="transmembrane region" description="Helical" evidence="7">
    <location>
        <begin position="56"/>
        <end position="81"/>
    </location>
</feature>
<evidence type="ECO:0000256" key="3">
    <source>
        <dbReference type="ARBA" id="ARBA00022475"/>
    </source>
</evidence>
<dbReference type="GO" id="GO:0015297">
    <property type="term" value="F:antiporter activity"/>
    <property type="evidence" value="ECO:0007669"/>
    <property type="project" value="InterPro"/>
</dbReference>
<reference evidence="8 9" key="1">
    <citation type="submission" date="2018-10" db="EMBL/GenBank/DDBJ databases">
        <title>Anaerotruncus faecis sp. nov., isolated from human feces.</title>
        <authorList>
            <person name="Wang Y.-J."/>
        </authorList>
    </citation>
    <scope>NUCLEOTIDE SEQUENCE [LARGE SCALE GENOMIC DNA]</scope>
    <source>
        <strain evidence="8 9">22A2-44</strain>
    </source>
</reference>
<evidence type="ECO:0000313" key="8">
    <source>
        <dbReference type="EMBL" id="RLL08968.1"/>
    </source>
</evidence>
<dbReference type="PIRSF" id="PIRSF006603">
    <property type="entry name" value="DinF"/>
    <property type="match status" value="1"/>
</dbReference>
<feature type="transmembrane region" description="Helical" evidence="7">
    <location>
        <begin position="93"/>
        <end position="117"/>
    </location>
</feature>
<feature type="transmembrane region" description="Helical" evidence="7">
    <location>
        <begin position="269"/>
        <end position="289"/>
    </location>
</feature>
<dbReference type="NCBIfam" id="TIGR00797">
    <property type="entry name" value="matE"/>
    <property type="match status" value="1"/>
</dbReference>
<keyword evidence="2" id="KW-0813">Transport</keyword>
<evidence type="ECO:0000256" key="7">
    <source>
        <dbReference type="SAM" id="Phobius"/>
    </source>
</evidence>
<feature type="transmembrane region" description="Helical" evidence="7">
    <location>
        <begin position="237"/>
        <end position="263"/>
    </location>
</feature>
<proteinExistence type="predicted"/>
<feature type="transmembrane region" description="Helical" evidence="7">
    <location>
        <begin position="137"/>
        <end position="154"/>
    </location>
</feature>
<dbReference type="PANTHER" id="PTHR43823">
    <property type="entry name" value="SPORULATION PROTEIN YKVU"/>
    <property type="match status" value="1"/>
</dbReference>
<keyword evidence="3" id="KW-1003">Cell membrane</keyword>
<keyword evidence="9" id="KW-1185">Reference proteome</keyword>
<dbReference type="EMBL" id="RCHT01000026">
    <property type="protein sequence ID" value="RLL08968.1"/>
    <property type="molecule type" value="Genomic_DNA"/>
</dbReference>
<feature type="transmembrane region" description="Helical" evidence="7">
    <location>
        <begin position="318"/>
        <end position="345"/>
    </location>
</feature>
<evidence type="ECO:0000256" key="6">
    <source>
        <dbReference type="ARBA" id="ARBA00023136"/>
    </source>
</evidence>
<dbReference type="GO" id="GO:0042910">
    <property type="term" value="F:xenobiotic transmembrane transporter activity"/>
    <property type="evidence" value="ECO:0007669"/>
    <property type="project" value="InterPro"/>
</dbReference>
<keyword evidence="5 7" id="KW-1133">Transmembrane helix</keyword>